<feature type="compositionally biased region" description="Acidic residues" evidence="1">
    <location>
        <begin position="362"/>
        <end position="372"/>
    </location>
</feature>
<feature type="non-terminal residue" evidence="2">
    <location>
        <position position="1"/>
    </location>
</feature>
<evidence type="ECO:0000313" key="2">
    <source>
        <dbReference type="EMBL" id="KAK8228833.1"/>
    </source>
</evidence>
<keyword evidence="3" id="KW-1185">Reference proteome</keyword>
<comment type="caution">
    <text evidence="2">The sequence shown here is derived from an EMBL/GenBank/DDBJ whole genome shotgun (WGS) entry which is preliminary data.</text>
</comment>
<sequence length="423" mass="46839">SFSFPASSLQRQRQQHNCFVSSAKENILKNTSNQTNTTTNNKMVSPTTSLSSSGRPTASASTCCDSVPLSNHCPTGGSVRLRPSRQSRGPPSSGAAGFSRAEVPPGDERSVLLRRGRTQQQEQGHQPPLPCPLLPPRPLLPPPAGVRTVSRALADPDWRDRRPRGDREGQLPLAPGVTAAAPQWRARVGMPMPLPPPAPWTAPQGAPAGLITPPSSASSAFSYSPSLHGGPSPSPDGAFFQYVTPRFRQHGLTPPPGLELSRGRYPIAEYFEGAEMAFPPPGSALHRRGPTESTTQHRCRWTARHERTLRGLRLRLPNLQLLRQEALEEERLRRRRRRHQRQHQQGLRPTPRCTRPPLEPPLEMEQEEEDPDASPAPRRRSLLPRVVFRERNPWTLLPAECERLSLRGLVPVERSLPWAGALF</sequence>
<dbReference type="EMBL" id="JBBWRZ010000009">
    <property type="protein sequence ID" value="KAK8228833.1"/>
    <property type="molecule type" value="Genomic_DNA"/>
</dbReference>
<feature type="compositionally biased region" description="Basic and acidic residues" evidence="1">
    <location>
        <begin position="154"/>
        <end position="169"/>
    </location>
</feature>
<feature type="region of interest" description="Disordered" evidence="1">
    <location>
        <begin position="29"/>
        <end position="173"/>
    </location>
</feature>
<evidence type="ECO:0000313" key="3">
    <source>
        <dbReference type="Proteomes" id="UP001492380"/>
    </source>
</evidence>
<feature type="compositionally biased region" description="Low complexity" evidence="1">
    <location>
        <begin position="30"/>
        <end position="41"/>
    </location>
</feature>
<feature type="compositionally biased region" description="Polar residues" evidence="1">
    <location>
        <begin position="42"/>
        <end position="73"/>
    </location>
</feature>
<organism evidence="2 3">
    <name type="scientific">Phyllosticta capitalensis</name>
    <dbReference type="NCBI Taxonomy" id="121624"/>
    <lineage>
        <taxon>Eukaryota</taxon>
        <taxon>Fungi</taxon>
        <taxon>Dikarya</taxon>
        <taxon>Ascomycota</taxon>
        <taxon>Pezizomycotina</taxon>
        <taxon>Dothideomycetes</taxon>
        <taxon>Dothideomycetes incertae sedis</taxon>
        <taxon>Botryosphaeriales</taxon>
        <taxon>Phyllostictaceae</taxon>
        <taxon>Phyllosticta</taxon>
    </lineage>
</organism>
<protein>
    <submittedName>
        <fullName evidence="2">Uncharacterized protein</fullName>
    </submittedName>
</protein>
<feature type="compositionally biased region" description="Pro residues" evidence="1">
    <location>
        <begin position="127"/>
        <end position="144"/>
    </location>
</feature>
<feature type="compositionally biased region" description="Basic residues" evidence="1">
    <location>
        <begin position="333"/>
        <end position="342"/>
    </location>
</feature>
<feature type="compositionally biased region" description="Low complexity" evidence="1">
    <location>
        <begin position="80"/>
        <end position="93"/>
    </location>
</feature>
<proteinExistence type="predicted"/>
<feature type="region of interest" description="Disordered" evidence="1">
    <location>
        <begin position="333"/>
        <end position="378"/>
    </location>
</feature>
<reference evidence="2 3" key="1">
    <citation type="submission" date="2024-04" db="EMBL/GenBank/DDBJ databases">
        <title>Phyllosticta paracitricarpa is synonymous to the EU quarantine fungus P. citricarpa based on phylogenomic analyses.</title>
        <authorList>
            <consortium name="Lawrence Berkeley National Laboratory"/>
            <person name="Van Ingen-Buijs V.A."/>
            <person name="Van Westerhoven A.C."/>
            <person name="Haridas S."/>
            <person name="Skiadas P."/>
            <person name="Martin F."/>
            <person name="Groenewald J.Z."/>
            <person name="Crous P.W."/>
            <person name="Seidl M.F."/>
        </authorList>
    </citation>
    <scope>NUCLEOTIDE SEQUENCE [LARGE SCALE GENOMIC DNA]</scope>
    <source>
        <strain evidence="2 3">CBS 123374</strain>
    </source>
</reference>
<name>A0ABR1YFK1_9PEZI</name>
<gene>
    <name evidence="2" type="ORF">HDK90DRAFT_557046</name>
</gene>
<feature type="compositionally biased region" description="Low complexity" evidence="1">
    <location>
        <begin position="343"/>
        <end position="356"/>
    </location>
</feature>
<evidence type="ECO:0000256" key="1">
    <source>
        <dbReference type="SAM" id="MobiDB-lite"/>
    </source>
</evidence>
<accession>A0ABR1YFK1</accession>
<dbReference type="Proteomes" id="UP001492380">
    <property type="component" value="Unassembled WGS sequence"/>
</dbReference>